<evidence type="ECO:0008006" key="3">
    <source>
        <dbReference type="Google" id="ProtNLM"/>
    </source>
</evidence>
<name>A0A9X2KJJ6_9MICC</name>
<accession>A0A9X2KJJ6</accession>
<gene>
    <name evidence="1" type="ORF">NBM05_15100</name>
</gene>
<dbReference type="AlphaFoldDB" id="A0A9X2KJJ6"/>
<dbReference type="Proteomes" id="UP001139502">
    <property type="component" value="Unassembled WGS sequence"/>
</dbReference>
<dbReference type="RefSeq" id="WP_254169140.1">
    <property type="nucleotide sequence ID" value="NZ_JANAFB010000075.1"/>
</dbReference>
<dbReference type="EMBL" id="JANAFB010000075">
    <property type="protein sequence ID" value="MCP3427298.1"/>
    <property type="molecule type" value="Genomic_DNA"/>
</dbReference>
<protein>
    <recommendedName>
        <fullName evidence="3">Glycosyltransferase 2-like domain-containing protein</fullName>
    </recommendedName>
</protein>
<reference evidence="1" key="1">
    <citation type="submission" date="2022-06" db="EMBL/GenBank/DDBJ databases">
        <title>Rothia sp. isolated from sandalwood seedling.</title>
        <authorList>
            <person name="Tuikhar N."/>
            <person name="Kirdat K."/>
            <person name="Thorat V."/>
            <person name="Swetha P."/>
            <person name="Padma S."/>
            <person name="Sundararaj R."/>
            <person name="Yadav A."/>
        </authorList>
    </citation>
    <scope>NUCLEOTIDE SEQUENCE</scope>
    <source>
        <strain evidence="1">AR01</strain>
    </source>
</reference>
<dbReference type="Gene3D" id="3.90.550.10">
    <property type="entry name" value="Spore Coat Polysaccharide Biosynthesis Protein SpsA, Chain A"/>
    <property type="match status" value="1"/>
</dbReference>
<sequence length="124" mass="13798">MLAGPDDPDALWLATTDADTLVAPPWLARHLRHRAGGAELLLGTVDVRRGTLTARRRALWRLDYARRIRRRTHWHVHGANLGISARAYLELGGFRPWPTTRTSTSPTERGPPGCASCAPPTWQC</sequence>
<keyword evidence="2" id="KW-1185">Reference proteome</keyword>
<evidence type="ECO:0000313" key="1">
    <source>
        <dbReference type="EMBL" id="MCP3427298.1"/>
    </source>
</evidence>
<evidence type="ECO:0000313" key="2">
    <source>
        <dbReference type="Proteomes" id="UP001139502"/>
    </source>
</evidence>
<organism evidence="1 2">
    <name type="scientific">Rothia santali</name>
    <dbReference type="NCBI Taxonomy" id="2949643"/>
    <lineage>
        <taxon>Bacteria</taxon>
        <taxon>Bacillati</taxon>
        <taxon>Actinomycetota</taxon>
        <taxon>Actinomycetes</taxon>
        <taxon>Micrococcales</taxon>
        <taxon>Micrococcaceae</taxon>
        <taxon>Rothia</taxon>
    </lineage>
</organism>
<dbReference type="SUPFAM" id="SSF53448">
    <property type="entry name" value="Nucleotide-diphospho-sugar transferases"/>
    <property type="match status" value="1"/>
</dbReference>
<dbReference type="InterPro" id="IPR029044">
    <property type="entry name" value="Nucleotide-diphossugar_trans"/>
</dbReference>
<proteinExistence type="predicted"/>
<comment type="caution">
    <text evidence="1">The sequence shown here is derived from an EMBL/GenBank/DDBJ whole genome shotgun (WGS) entry which is preliminary data.</text>
</comment>